<organism evidence="2 3">
    <name type="scientific">Tahibacter aquaticus</name>
    <dbReference type="NCBI Taxonomy" id="520092"/>
    <lineage>
        <taxon>Bacteria</taxon>
        <taxon>Pseudomonadati</taxon>
        <taxon>Pseudomonadota</taxon>
        <taxon>Gammaproteobacteria</taxon>
        <taxon>Lysobacterales</taxon>
        <taxon>Rhodanobacteraceae</taxon>
        <taxon>Tahibacter</taxon>
    </lineage>
</organism>
<accession>A0A4V3DLH6</accession>
<dbReference type="GO" id="GO:0003677">
    <property type="term" value="F:DNA binding"/>
    <property type="evidence" value="ECO:0007669"/>
    <property type="project" value="InterPro"/>
</dbReference>
<feature type="domain" description="HTH cro/C1-type" evidence="1">
    <location>
        <begin position="17"/>
        <end position="71"/>
    </location>
</feature>
<protein>
    <submittedName>
        <fullName evidence="2">Helix-turn-helix protein</fullName>
    </submittedName>
</protein>
<dbReference type="SMART" id="SM00530">
    <property type="entry name" value="HTH_XRE"/>
    <property type="match status" value="1"/>
</dbReference>
<dbReference type="AlphaFoldDB" id="A0A4V3DLH6"/>
<dbReference type="InterPro" id="IPR001387">
    <property type="entry name" value="Cro/C1-type_HTH"/>
</dbReference>
<reference evidence="2 3" key="1">
    <citation type="submission" date="2019-03" db="EMBL/GenBank/DDBJ databases">
        <title>Genomic Encyclopedia of Type Strains, Phase IV (KMG-IV): sequencing the most valuable type-strain genomes for metagenomic binning, comparative biology and taxonomic classification.</title>
        <authorList>
            <person name="Goeker M."/>
        </authorList>
    </citation>
    <scope>NUCLEOTIDE SEQUENCE [LARGE SCALE GENOMIC DNA]</scope>
    <source>
        <strain evidence="2 3">DSM 21667</strain>
    </source>
</reference>
<evidence type="ECO:0000313" key="2">
    <source>
        <dbReference type="EMBL" id="TDR39671.1"/>
    </source>
</evidence>
<evidence type="ECO:0000259" key="1">
    <source>
        <dbReference type="PROSITE" id="PS50943"/>
    </source>
</evidence>
<dbReference type="Gene3D" id="1.10.260.40">
    <property type="entry name" value="lambda repressor-like DNA-binding domains"/>
    <property type="match status" value="1"/>
</dbReference>
<dbReference type="Pfam" id="PF13560">
    <property type="entry name" value="HTH_31"/>
    <property type="match status" value="1"/>
</dbReference>
<name>A0A4V3DLH6_9GAMM</name>
<gene>
    <name evidence="2" type="ORF">DFR29_11559</name>
</gene>
<evidence type="ECO:0000313" key="3">
    <source>
        <dbReference type="Proteomes" id="UP000295293"/>
    </source>
</evidence>
<dbReference type="RefSeq" id="WP_133820670.1">
    <property type="nucleotide sequence ID" value="NZ_SNZH01000015.1"/>
</dbReference>
<dbReference type="InterPro" id="IPR010982">
    <property type="entry name" value="Lambda_DNA-bd_dom_sf"/>
</dbReference>
<comment type="caution">
    <text evidence="2">The sequence shown here is derived from an EMBL/GenBank/DDBJ whole genome shotgun (WGS) entry which is preliminary data.</text>
</comment>
<dbReference type="PROSITE" id="PS50943">
    <property type="entry name" value="HTH_CROC1"/>
    <property type="match status" value="1"/>
</dbReference>
<keyword evidence="3" id="KW-1185">Reference proteome</keyword>
<dbReference type="CDD" id="cd00093">
    <property type="entry name" value="HTH_XRE"/>
    <property type="match status" value="1"/>
</dbReference>
<sequence length="85" mass="9561">MLKSIYRAENREVCAQLRAMREAAGMTQSELSEKFGRFQSFVSTVERGLVRLDVVQTREWCMACGTTLTAFAQAVEARIEALPKS</sequence>
<dbReference type="Proteomes" id="UP000295293">
    <property type="component" value="Unassembled WGS sequence"/>
</dbReference>
<proteinExistence type="predicted"/>
<dbReference type="EMBL" id="SNZH01000015">
    <property type="protein sequence ID" value="TDR39671.1"/>
    <property type="molecule type" value="Genomic_DNA"/>
</dbReference>
<dbReference type="SUPFAM" id="SSF47413">
    <property type="entry name" value="lambda repressor-like DNA-binding domains"/>
    <property type="match status" value="1"/>
</dbReference>
<dbReference type="OrthoDB" id="9803379at2"/>